<dbReference type="OMA" id="YANTEVQ"/>
<organism evidence="3 4">
    <name type="scientific">Aegilops tauschii subsp. strangulata</name>
    <name type="common">Goatgrass</name>
    <dbReference type="NCBI Taxonomy" id="200361"/>
    <lineage>
        <taxon>Eukaryota</taxon>
        <taxon>Viridiplantae</taxon>
        <taxon>Streptophyta</taxon>
        <taxon>Embryophyta</taxon>
        <taxon>Tracheophyta</taxon>
        <taxon>Spermatophyta</taxon>
        <taxon>Magnoliopsida</taxon>
        <taxon>Liliopsida</taxon>
        <taxon>Poales</taxon>
        <taxon>Poaceae</taxon>
        <taxon>BOP clade</taxon>
        <taxon>Pooideae</taxon>
        <taxon>Triticodae</taxon>
        <taxon>Triticeae</taxon>
        <taxon>Triticinae</taxon>
        <taxon>Aegilops</taxon>
    </lineage>
</organism>
<keyword evidence="4" id="KW-1185">Reference proteome</keyword>
<dbReference type="Pfam" id="PF04578">
    <property type="entry name" value="DUF594"/>
    <property type="match status" value="1"/>
</dbReference>
<feature type="transmembrane region" description="Helical" evidence="1">
    <location>
        <begin position="105"/>
        <end position="124"/>
    </location>
</feature>
<proteinExistence type="predicted"/>
<reference evidence="4" key="2">
    <citation type="journal article" date="2017" name="Nat. Plants">
        <title>The Aegilops tauschii genome reveals multiple impacts of transposons.</title>
        <authorList>
            <person name="Zhao G."/>
            <person name="Zou C."/>
            <person name="Li K."/>
            <person name="Wang K."/>
            <person name="Li T."/>
            <person name="Gao L."/>
            <person name="Zhang X."/>
            <person name="Wang H."/>
            <person name="Yang Z."/>
            <person name="Liu X."/>
            <person name="Jiang W."/>
            <person name="Mao L."/>
            <person name="Kong X."/>
            <person name="Jiao Y."/>
            <person name="Jia J."/>
        </authorList>
    </citation>
    <scope>NUCLEOTIDE SEQUENCE [LARGE SCALE GENOMIC DNA]</scope>
    <source>
        <strain evidence="4">cv. AL8/78</strain>
    </source>
</reference>
<reference evidence="3" key="5">
    <citation type="journal article" date="2021" name="G3 (Bethesda)">
        <title>Aegilops tauschii genome assembly Aet v5.0 features greater sequence contiguity and improved annotation.</title>
        <authorList>
            <person name="Wang L."/>
            <person name="Zhu T."/>
            <person name="Rodriguez J.C."/>
            <person name="Deal K.R."/>
            <person name="Dubcovsky J."/>
            <person name="McGuire P.E."/>
            <person name="Lux T."/>
            <person name="Spannagl M."/>
            <person name="Mayer K.F.X."/>
            <person name="Baldrich P."/>
            <person name="Meyers B.C."/>
            <person name="Huo N."/>
            <person name="Gu Y.Q."/>
            <person name="Zhou H."/>
            <person name="Devos K.M."/>
            <person name="Bennetzen J.L."/>
            <person name="Unver T."/>
            <person name="Budak H."/>
            <person name="Gulick P.J."/>
            <person name="Galiba G."/>
            <person name="Kalapos B."/>
            <person name="Nelson D.R."/>
            <person name="Li P."/>
            <person name="You F.M."/>
            <person name="Luo M.C."/>
            <person name="Dvorak J."/>
        </authorList>
    </citation>
    <scope>NUCLEOTIDE SEQUENCE [LARGE SCALE GENOMIC DNA]</scope>
    <source>
        <strain evidence="3">cv. AL8/78</strain>
    </source>
</reference>
<keyword evidence="1" id="KW-0472">Membrane</keyword>
<protein>
    <recommendedName>
        <fullName evidence="2">DUF4220 domain-containing protein</fullName>
    </recommendedName>
</protein>
<dbReference type="Gramene" id="AET6Gv20078200.1">
    <property type="protein sequence ID" value="AET6Gv20078200.1"/>
    <property type="gene ID" value="AET6Gv20078200"/>
</dbReference>
<dbReference type="KEGG" id="ats:109735397"/>
<dbReference type="AlphaFoldDB" id="A0A453MU59"/>
<feature type="domain" description="DUF4220" evidence="2">
    <location>
        <begin position="47"/>
        <end position="369"/>
    </location>
</feature>
<dbReference type="InterPro" id="IPR007658">
    <property type="entry name" value="DUF594"/>
</dbReference>
<feature type="transmembrane region" description="Helical" evidence="1">
    <location>
        <begin position="131"/>
        <end position="149"/>
    </location>
</feature>
<dbReference type="EnsemblPlants" id="AET6Gv20078200.1">
    <property type="protein sequence ID" value="AET6Gv20078200.1"/>
    <property type="gene ID" value="AET6Gv20078200"/>
</dbReference>
<sequence length="672" mass="76784">MAGMVSLWNDWEVQVLVLFSFVLQVFLLMFARMRRRNISIVPRTLIWLAYLLADSIAIYILGHMSFCSKPHEYQQLAAFWTPFLLMHLGGQDTVTAYAMEDNYLWPRHLLSLIVQALGVAYVLYKYTTGSRTLVTGAVLIFVAGILKYAERVWALKSANLENISNLLESRKFREARQQDQIGPYRPRERWGQAEQLGSEEILQGAHDLLPICMGQFMDYKFWPSPFQSKAIRFFGDKGYTYELIEMQLSLMHDVLYTKAVVINTWWGCFIRAISLVAIIATFFLFRSSTSKNVFIRVDVVVTYILLGGAFLLEMTAVLRAIGSTWMCALLRAGRWDWLHHITISARRYVKAGKRSRRWSGSIGQHKFLQLQLNGPSVHVTIGPKQGNSFVCWDLWKKIHPSLTVISDGTKELVLKEILRMVKACAGKEEIMTSYSGQCALNPWHGIFEDPTINTGIDFDDKICTWHFATEIFIFTWHAGPLVEAIRELSNYMIFLLVERPYMLPSPVRPGLYANTEVQNVGWSSVPILYANTEIGSVEWGRRGAKNLIERIKSRQLGSTAPPALARGAELARLLLDMEERGVPGVLQVILGVWVEMMCYAAHHCSRDSHARQLNSGGEFITVIWLLSTAMFNRTYCGEPSFKEDVNKFFRPLFADKPTCLQRFVDQSEMFNL</sequence>
<evidence type="ECO:0000259" key="2">
    <source>
        <dbReference type="Pfam" id="PF13968"/>
    </source>
</evidence>
<name>A0A453MU59_AEGTS</name>
<dbReference type="InterPro" id="IPR025315">
    <property type="entry name" value="DUF4220"/>
</dbReference>
<feature type="transmembrane region" description="Helical" evidence="1">
    <location>
        <begin position="264"/>
        <end position="285"/>
    </location>
</feature>
<reference evidence="3" key="4">
    <citation type="submission" date="2019-03" db="UniProtKB">
        <authorList>
            <consortium name="EnsemblPlants"/>
        </authorList>
    </citation>
    <scope>IDENTIFICATION</scope>
</reference>
<dbReference type="OrthoDB" id="689418at2759"/>
<accession>A0A453MU59</accession>
<feature type="transmembrane region" description="Helical" evidence="1">
    <location>
        <begin position="13"/>
        <end position="33"/>
    </location>
</feature>
<evidence type="ECO:0000313" key="3">
    <source>
        <dbReference type="EnsemblPlants" id="AET6Gv20078200.1"/>
    </source>
</evidence>
<keyword evidence="1" id="KW-1133">Transmembrane helix</keyword>
<dbReference type="RefSeq" id="XP_020150196.1">
    <property type="nucleotide sequence ID" value="XM_020294607.3"/>
</dbReference>
<feature type="transmembrane region" description="Helical" evidence="1">
    <location>
        <begin position="297"/>
        <end position="321"/>
    </location>
</feature>
<dbReference type="Pfam" id="PF13968">
    <property type="entry name" value="DUF4220"/>
    <property type="match status" value="1"/>
</dbReference>
<dbReference type="PANTHER" id="PTHR31325">
    <property type="entry name" value="OS01G0798800 PROTEIN-RELATED"/>
    <property type="match status" value="1"/>
</dbReference>
<feature type="transmembrane region" description="Helical" evidence="1">
    <location>
        <begin position="45"/>
        <end position="66"/>
    </location>
</feature>
<reference evidence="4" key="1">
    <citation type="journal article" date="2014" name="Science">
        <title>Ancient hybridizations among the ancestral genomes of bread wheat.</title>
        <authorList>
            <consortium name="International Wheat Genome Sequencing Consortium,"/>
            <person name="Marcussen T."/>
            <person name="Sandve S.R."/>
            <person name="Heier L."/>
            <person name="Spannagl M."/>
            <person name="Pfeifer M."/>
            <person name="Jakobsen K.S."/>
            <person name="Wulff B.B."/>
            <person name="Steuernagel B."/>
            <person name="Mayer K.F."/>
            <person name="Olsen O.A."/>
        </authorList>
    </citation>
    <scope>NUCLEOTIDE SEQUENCE [LARGE SCALE GENOMIC DNA]</scope>
    <source>
        <strain evidence="4">cv. AL8/78</strain>
    </source>
</reference>
<reference evidence="3" key="3">
    <citation type="journal article" date="2017" name="Nature">
        <title>Genome sequence of the progenitor of the wheat D genome Aegilops tauschii.</title>
        <authorList>
            <person name="Luo M.C."/>
            <person name="Gu Y.Q."/>
            <person name="Puiu D."/>
            <person name="Wang H."/>
            <person name="Twardziok S.O."/>
            <person name="Deal K.R."/>
            <person name="Huo N."/>
            <person name="Zhu T."/>
            <person name="Wang L."/>
            <person name="Wang Y."/>
            <person name="McGuire P.E."/>
            <person name="Liu S."/>
            <person name="Long H."/>
            <person name="Ramasamy R.K."/>
            <person name="Rodriguez J.C."/>
            <person name="Van S.L."/>
            <person name="Yuan L."/>
            <person name="Wang Z."/>
            <person name="Xia Z."/>
            <person name="Xiao L."/>
            <person name="Anderson O.D."/>
            <person name="Ouyang S."/>
            <person name="Liang Y."/>
            <person name="Zimin A.V."/>
            <person name="Pertea G."/>
            <person name="Qi P."/>
            <person name="Bennetzen J.L."/>
            <person name="Dai X."/>
            <person name="Dawson M.W."/>
            <person name="Muller H.G."/>
            <person name="Kugler K."/>
            <person name="Rivarola-Duarte L."/>
            <person name="Spannagl M."/>
            <person name="Mayer K.F.X."/>
            <person name="Lu F.H."/>
            <person name="Bevan M.W."/>
            <person name="Leroy P."/>
            <person name="Li P."/>
            <person name="You F.M."/>
            <person name="Sun Q."/>
            <person name="Liu Z."/>
            <person name="Lyons E."/>
            <person name="Wicker T."/>
            <person name="Salzberg S.L."/>
            <person name="Devos K.M."/>
            <person name="Dvorak J."/>
        </authorList>
    </citation>
    <scope>NUCLEOTIDE SEQUENCE [LARGE SCALE GENOMIC DNA]</scope>
    <source>
        <strain evidence="3">cv. AL8/78</strain>
    </source>
</reference>
<keyword evidence="1" id="KW-0812">Transmembrane</keyword>
<dbReference type="Proteomes" id="UP000015105">
    <property type="component" value="Chromosome 6D"/>
</dbReference>
<evidence type="ECO:0000256" key="1">
    <source>
        <dbReference type="SAM" id="Phobius"/>
    </source>
</evidence>
<dbReference type="STRING" id="200361.A0A453MU59"/>
<evidence type="ECO:0000313" key="4">
    <source>
        <dbReference type="Proteomes" id="UP000015105"/>
    </source>
</evidence>
<dbReference type="GeneID" id="109735397"/>